<reference evidence="2" key="2">
    <citation type="submission" date="2020-10" db="UniProtKB">
        <authorList>
            <consortium name="WormBaseParasite"/>
        </authorList>
    </citation>
    <scope>IDENTIFICATION</scope>
</reference>
<dbReference type="Proteomes" id="UP000492821">
    <property type="component" value="Unassembled WGS sequence"/>
</dbReference>
<keyword evidence="1" id="KW-1185">Reference proteome</keyword>
<organism evidence="1 2">
    <name type="scientific">Panagrellus redivivus</name>
    <name type="common">Microworm</name>
    <dbReference type="NCBI Taxonomy" id="6233"/>
    <lineage>
        <taxon>Eukaryota</taxon>
        <taxon>Metazoa</taxon>
        <taxon>Ecdysozoa</taxon>
        <taxon>Nematoda</taxon>
        <taxon>Chromadorea</taxon>
        <taxon>Rhabditida</taxon>
        <taxon>Tylenchina</taxon>
        <taxon>Panagrolaimomorpha</taxon>
        <taxon>Panagrolaimoidea</taxon>
        <taxon>Panagrolaimidae</taxon>
        <taxon>Panagrellus</taxon>
    </lineage>
</organism>
<protein>
    <submittedName>
        <fullName evidence="2">E3 ubiquitin-protein ligase E3D</fullName>
    </submittedName>
</protein>
<evidence type="ECO:0000313" key="2">
    <source>
        <dbReference type="WBParaSite" id="Pan_g21750.t1"/>
    </source>
</evidence>
<reference evidence="1" key="1">
    <citation type="journal article" date="2013" name="Genetics">
        <title>The draft genome and transcriptome of Panagrellus redivivus are shaped by the harsh demands of a free-living lifestyle.</title>
        <authorList>
            <person name="Srinivasan J."/>
            <person name="Dillman A.R."/>
            <person name="Macchietto M.G."/>
            <person name="Heikkinen L."/>
            <person name="Lakso M."/>
            <person name="Fracchia K.M."/>
            <person name="Antoshechkin I."/>
            <person name="Mortazavi A."/>
            <person name="Wong G."/>
            <person name="Sternberg P.W."/>
        </authorList>
    </citation>
    <scope>NUCLEOTIDE SEQUENCE [LARGE SCALE GENOMIC DNA]</scope>
    <source>
        <strain evidence="1">MT8872</strain>
    </source>
</reference>
<proteinExistence type="predicted"/>
<dbReference type="AlphaFoldDB" id="A0A7E4ZWF7"/>
<accession>A0A7E4ZWF7</accession>
<evidence type="ECO:0000313" key="1">
    <source>
        <dbReference type="Proteomes" id="UP000492821"/>
    </source>
</evidence>
<dbReference type="WBParaSite" id="Pan_g21750.t1">
    <property type="protein sequence ID" value="Pan_g21750.t1"/>
    <property type="gene ID" value="Pan_g21750"/>
</dbReference>
<sequence length="451" mass="49597">MKLKRSGLTSMRMRRSIENAKKKLFSAAAFEHILPKSRTRLPVTCVRDLITTASHGPPFSIFTCLPSTARSAQTGQIELLFRGLTQYGFQMAPSSPHALLQVLQLYNGTHVLRIHVDPALRSDALTVSLKCSADPSHLTVTLSFSIENVARTHRIQFSGVSLNDHPSSYGNNAFNKASSLDVPIKLDWTDQTPAIPAFAKANLTSFPLICRSCQSVLADARPEYTVECEDSEALMEAASGCCRNPHGAKHAECGELAAIKRTADPCQGHKLIEVDNGCPVVGEEYLNPNTVTLDGSIIKCNSCKTVIGRKRGLTGQFEFEPLLADFNGGKIMSMFASAFHYFSTRLVDPESHSYTTVCDYSGNPHILIGNHSFRTAAIVEGTVDSDRMADVSFSCLYTLQSDMVEKGFGTRVYFPDSIVERLKTSFSENNETLKPFRLNVGTWKFSLIALH</sequence>
<name>A0A7E4ZWF7_PANRE</name>